<evidence type="ECO:0000313" key="3">
    <source>
        <dbReference type="Proteomes" id="UP001574169"/>
    </source>
</evidence>
<dbReference type="PROSITE" id="PS50943">
    <property type="entry name" value="HTH_CROC1"/>
    <property type="match status" value="1"/>
</dbReference>
<keyword evidence="3" id="KW-1185">Reference proteome</keyword>
<reference evidence="2 3" key="1">
    <citation type="submission" date="2024-04" db="EMBL/GenBank/DDBJ databases">
        <title>New Clade of Flavobacterium.</title>
        <authorList>
            <person name="Matos L."/>
            <person name="Proenca D.N."/>
            <person name="Fransisco R.M."/>
            <person name="Chung A.P."/>
            <person name="Maccario L."/>
            <person name="Sorensen S.J."/>
            <person name="Morais P.V."/>
        </authorList>
    </citation>
    <scope>NUCLEOTIDE SEQUENCE [LARGE SCALE GENOMIC DNA]</scope>
    <source>
        <strain evidence="2 3">FZUC8N2.13</strain>
    </source>
</reference>
<proteinExistence type="predicted"/>
<name>A0ABV4T990_9FLAO</name>
<comment type="caution">
    <text evidence="2">The sequence shown here is derived from an EMBL/GenBank/DDBJ whole genome shotgun (WGS) entry which is preliminary data.</text>
</comment>
<evidence type="ECO:0000259" key="1">
    <source>
        <dbReference type="PROSITE" id="PS50943"/>
    </source>
</evidence>
<feature type="domain" description="HTH cro/C1-type" evidence="1">
    <location>
        <begin position="34"/>
        <end position="91"/>
    </location>
</feature>
<dbReference type="NCBIfam" id="TIGR02612">
    <property type="entry name" value="mob_myst_A"/>
    <property type="match status" value="1"/>
</dbReference>
<dbReference type="EMBL" id="JBCFQL010000003">
    <property type="protein sequence ID" value="MFA9190575.1"/>
    <property type="molecule type" value="Genomic_DNA"/>
</dbReference>
<dbReference type="Proteomes" id="UP001574169">
    <property type="component" value="Unassembled WGS sequence"/>
</dbReference>
<gene>
    <name evidence="2" type="ORF">AAGV28_04260</name>
</gene>
<evidence type="ECO:0000313" key="2">
    <source>
        <dbReference type="EMBL" id="MFA9190575.1"/>
    </source>
</evidence>
<organism evidence="2 3">
    <name type="scientific">Flavobacterium zubiriense</name>
    <dbReference type="NCBI Taxonomy" id="3138075"/>
    <lineage>
        <taxon>Bacteria</taxon>
        <taxon>Pseudomonadati</taxon>
        <taxon>Bacteroidota</taxon>
        <taxon>Flavobacteriia</taxon>
        <taxon>Flavobacteriales</taxon>
        <taxon>Flavobacteriaceae</taxon>
        <taxon>Flavobacterium</taxon>
    </lineage>
</organism>
<sequence length="154" mass="17962">MKNTKQQLVLDQIDKKLVLFQSLQIVVVPLKGWVHTVRTALKMSLRQLGNRMHFSAQNIKQIEEREANGTISINSLREVANALDMQLVYGFVSKHESLEQMIEKRARELATEIVMRTHNTMTLEDQQNSKERIEKAIVQKTNEIKSEMPKYLWD</sequence>
<protein>
    <submittedName>
        <fullName evidence="2">Mobile mystery protein A</fullName>
    </submittedName>
</protein>
<dbReference type="InterPro" id="IPR010982">
    <property type="entry name" value="Lambda_DNA-bd_dom_sf"/>
</dbReference>
<dbReference type="Gene3D" id="1.10.260.40">
    <property type="entry name" value="lambda repressor-like DNA-binding domains"/>
    <property type="match status" value="1"/>
</dbReference>
<dbReference type="InterPro" id="IPR013435">
    <property type="entry name" value="Mobile_mystery_prot_A"/>
</dbReference>
<dbReference type="RefSeq" id="WP_373405580.1">
    <property type="nucleotide sequence ID" value="NZ_JBCFQL010000003.1"/>
</dbReference>
<dbReference type="InterPro" id="IPR001387">
    <property type="entry name" value="Cro/C1-type_HTH"/>
</dbReference>
<accession>A0ABV4T990</accession>
<dbReference type="SUPFAM" id="SSF47413">
    <property type="entry name" value="lambda repressor-like DNA-binding domains"/>
    <property type="match status" value="1"/>
</dbReference>